<name>A0ABD0YBC7_9HEMI</name>
<evidence type="ECO:0000256" key="4">
    <source>
        <dbReference type="ARBA" id="ARBA00022485"/>
    </source>
</evidence>
<dbReference type="AlphaFoldDB" id="A0ABD0YBC7"/>
<reference evidence="13 14" key="1">
    <citation type="submission" date="2024-07" db="EMBL/GenBank/DDBJ databases">
        <title>Chromosome-level genome assembly of the water stick insect Ranatra chinensis (Heteroptera: Nepidae).</title>
        <authorList>
            <person name="Liu X."/>
        </authorList>
    </citation>
    <scope>NUCLEOTIDE SEQUENCE [LARGE SCALE GENOMIC DNA]</scope>
    <source>
        <strain evidence="13">Cailab_2021Rc</strain>
        <tissue evidence="13">Muscle</tissue>
    </source>
</reference>
<comment type="similarity">
    <text evidence="2">Belongs to the eukaryotic-type primase large subunit family.</text>
</comment>
<feature type="binding site" evidence="11">
    <location>
        <position position="397"/>
    </location>
    <ligand>
        <name>[4Fe-4S] cluster</name>
        <dbReference type="ChEBI" id="CHEBI:49883"/>
    </ligand>
</feature>
<feature type="domain" description="DNA primase large subunit C-terminal" evidence="12">
    <location>
        <begin position="254"/>
        <end position="419"/>
    </location>
</feature>
<dbReference type="GO" id="GO:0005658">
    <property type="term" value="C:alpha DNA polymerase:primase complex"/>
    <property type="evidence" value="ECO:0007669"/>
    <property type="project" value="UniProtKB-ARBA"/>
</dbReference>
<dbReference type="InterPro" id="IPR016558">
    <property type="entry name" value="DNA_primase_lsu_euk"/>
</dbReference>
<keyword evidence="8 11" id="KW-0408">Iron</keyword>
<dbReference type="Pfam" id="PF26466">
    <property type="entry name" value="DNA_primase_lrg_N"/>
    <property type="match status" value="1"/>
</dbReference>
<evidence type="ECO:0000256" key="9">
    <source>
        <dbReference type="ARBA" id="ARBA00023014"/>
    </source>
</evidence>
<feature type="binding site" evidence="11">
    <location>
        <position position="357"/>
    </location>
    <ligand>
        <name>[4Fe-4S] cluster</name>
        <dbReference type="ChEBI" id="CHEBI:49883"/>
    </ligand>
</feature>
<dbReference type="Pfam" id="PF04104">
    <property type="entry name" value="DNA_primase_lrg"/>
    <property type="match status" value="1"/>
</dbReference>
<gene>
    <name evidence="13" type="ORF">AAG570_001749</name>
</gene>
<evidence type="ECO:0000256" key="1">
    <source>
        <dbReference type="ARBA" id="ARBA00001966"/>
    </source>
</evidence>
<keyword evidence="6" id="KW-0235">DNA replication</keyword>
<evidence type="ECO:0000256" key="6">
    <source>
        <dbReference type="ARBA" id="ARBA00022705"/>
    </source>
</evidence>
<dbReference type="InterPro" id="IPR007238">
    <property type="entry name" value="DNA_primase_lsu_euk/arc"/>
</dbReference>
<feature type="binding site" evidence="11">
    <location>
        <position position="341"/>
    </location>
    <ligand>
        <name>[4Fe-4S] cluster</name>
        <dbReference type="ChEBI" id="CHEBI:49883"/>
    </ligand>
</feature>
<dbReference type="Gene3D" id="1.20.930.80">
    <property type="match status" value="1"/>
</dbReference>
<keyword evidence="10" id="KW-0238">DNA-binding</keyword>
<comment type="caution">
    <text evidence="13">The sequence shown here is derived from an EMBL/GenBank/DDBJ whole genome shotgun (WGS) entry which is preliminary data.</text>
</comment>
<evidence type="ECO:0000256" key="10">
    <source>
        <dbReference type="ARBA" id="ARBA00023125"/>
    </source>
</evidence>
<evidence type="ECO:0000313" key="14">
    <source>
        <dbReference type="Proteomes" id="UP001558652"/>
    </source>
</evidence>
<organism evidence="13 14">
    <name type="scientific">Ranatra chinensis</name>
    <dbReference type="NCBI Taxonomy" id="642074"/>
    <lineage>
        <taxon>Eukaryota</taxon>
        <taxon>Metazoa</taxon>
        <taxon>Ecdysozoa</taxon>
        <taxon>Arthropoda</taxon>
        <taxon>Hexapoda</taxon>
        <taxon>Insecta</taxon>
        <taxon>Pterygota</taxon>
        <taxon>Neoptera</taxon>
        <taxon>Paraneoptera</taxon>
        <taxon>Hemiptera</taxon>
        <taxon>Heteroptera</taxon>
        <taxon>Panheteroptera</taxon>
        <taxon>Nepomorpha</taxon>
        <taxon>Nepidae</taxon>
        <taxon>Ranatrinae</taxon>
        <taxon>Ranatra</taxon>
    </lineage>
</organism>
<sequence length="442" mass="51328">MQLYRVPPDFEVSYTEFETSTAERLSILQTIDEVNSKGLKGDEWRKAVIEELKKQDMRGFCKQLTATSCGSAEADFAQRRRDHMSHFVLRLAFCDTEEKRRWFIAREVDLFKLRWMYLRVTEKAEFMKINKLAYDTVSHEEKIELSGYSDIVSPSIEYYKVPFASVSELVRARKVFLKKGYAFITNEDIVSVILTSYRMNLSRSLTFASHKIHLLDEDDRIFMVLKGAGRTRRSVDYEIVPGAEGIDIKNIDTLCEMSFPPCMQKIHHRLRTEHHLKHSARRQYALFLKGIGVAMEDTIAFWRQEFGKKMNPDKFDKEHGYLIRHTYGAAGKRFNYRPMDCLKVISQSVSPGECHGCPFRHDNQQVLKKMLQQNGLSVIGVQEVLDSAKNNHYQVACGKYFQLKHDSDSTVITHPNLYFDMSRDILKGKMPKKEEPGGKIFI</sequence>
<comment type="cofactor">
    <cofactor evidence="1">
        <name>[4Fe-4S] cluster</name>
        <dbReference type="ChEBI" id="CHEBI:49883"/>
    </cofactor>
</comment>
<keyword evidence="5" id="KW-0639">Primosome</keyword>
<evidence type="ECO:0000256" key="3">
    <source>
        <dbReference type="ARBA" id="ARBA00019038"/>
    </source>
</evidence>
<dbReference type="GO" id="GO:0051539">
    <property type="term" value="F:4 iron, 4 sulfur cluster binding"/>
    <property type="evidence" value="ECO:0007669"/>
    <property type="project" value="UniProtKB-KW"/>
</dbReference>
<protein>
    <recommendedName>
        <fullName evidence="3">DNA primase large subunit</fullName>
    </recommendedName>
</protein>
<dbReference type="GO" id="GO:0046872">
    <property type="term" value="F:metal ion binding"/>
    <property type="evidence" value="ECO:0007669"/>
    <property type="project" value="UniProtKB-KW"/>
</dbReference>
<dbReference type="PANTHER" id="PTHR10537:SF3">
    <property type="entry name" value="DNA PRIMASE LARGE SUBUNIT"/>
    <property type="match status" value="1"/>
</dbReference>
<evidence type="ECO:0000256" key="8">
    <source>
        <dbReference type="ARBA" id="ARBA00023004"/>
    </source>
</evidence>
<dbReference type="EMBL" id="JBFDAA010000011">
    <property type="protein sequence ID" value="KAL1123979.1"/>
    <property type="molecule type" value="Genomic_DNA"/>
</dbReference>
<keyword evidence="7 11" id="KW-0479">Metal-binding</keyword>
<dbReference type="PANTHER" id="PTHR10537">
    <property type="entry name" value="DNA PRIMASE LARGE SUBUNIT"/>
    <property type="match status" value="1"/>
</dbReference>
<evidence type="ECO:0000259" key="12">
    <source>
        <dbReference type="Pfam" id="PF04104"/>
    </source>
</evidence>
<evidence type="ECO:0000256" key="7">
    <source>
        <dbReference type="ARBA" id="ARBA00022723"/>
    </source>
</evidence>
<dbReference type="InterPro" id="IPR058560">
    <property type="entry name" value="DNA_primase_C"/>
</dbReference>
<keyword evidence="9 11" id="KW-0411">Iron-sulfur</keyword>
<evidence type="ECO:0000313" key="13">
    <source>
        <dbReference type="EMBL" id="KAL1123979.1"/>
    </source>
</evidence>
<evidence type="ECO:0000256" key="11">
    <source>
        <dbReference type="PIRSR" id="PIRSR009449-1"/>
    </source>
</evidence>
<dbReference type="PIRSF" id="PIRSF009449">
    <property type="entry name" value="DNA_primase_large_subunit"/>
    <property type="match status" value="1"/>
</dbReference>
<dbReference type="CDD" id="cd07322">
    <property type="entry name" value="PriL_PriS_Eukaryotic"/>
    <property type="match status" value="1"/>
</dbReference>
<evidence type="ECO:0000256" key="2">
    <source>
        <dbReference type="ARBA" id="ARBA00010564"/>
    </source>
</evidence>
<keyword evidence="4 11" id="KW-0004">4Fe-4S</keyword>
<accession>A0ABD0YBC7</accession>
<proteinExistence type="inferred from homology"/>
<dbReference type="GO" id="GO:0006269">
    <property type="term" value="P:DNA replication, synthesis of primer"/>
    <property type="evidence" value="ECO:0007669"/>
    <property type="project" value="UniProtKB-KW"/>
</dbReference>
<evidence type="ECO:0000256" key="5">
    <source>
        <dbReference type="ARBA" id="ARBA00022515"/>
    </source>
</evidence>
<dbReference type="Proteomes" id="UP001558652">
    <property type="component" value="Unassembled WGS sequence"/>
</dbReference>
<dbReference type="GO" id="GO:0003677">
    <property type="term" value="F:DNA binding"/>
    <property type="evidence" value="ECO:0007669"/>
    <property type="project" value="UniProtKB-KW"/>
</dbReference>
<feature type="binding site" evidence="11">
    <location>
        <position position="262"/>
    </location>
    <ligand>
        <name>[4Fe-4S] cluster</name>
        <dbReference type="ChEBI" id="CHEBI:49883"/>
    </ligand>
</feature>
<keyword evidence="14" id="KW-1185">Reference proteome</keyword>